<comment type="caution">
    <text evidence="2">The sequence shown here is derived from an EMBL/GenBank/DDBJ whole genome shotgun (WGS) entry which is preliminary data.</text>
</comment>
<evidence type="ECO:0000313" key="3">
    <source>
        <dbReference type="Proteomes" id="UP001333110"/>
    </source>
</evidence>
<gene>
    <name evidence="2" type="ORF">QYF61_024647</name>
</gene>
<dbReference type="PANTHER" id="PTHR33332">
    <property type="entry name" value="REVERSE TRANSCRIPTASE DOMAIN-CONTAINING PROTEIN"/>
    <property type="match status" value="1"/>
</dbReference>
<organism evidence="2 3">
    <name type="scientific">Mycteria americana</name>
    <name type="common">Wood stork</name>
    <dbReference type="NCBI Taxonomy" id="33587"/>
    <lineage>
        <taxon>Eukaryota</taxon>
        <taxon>Metazoa</taxon>
        <taxon>Chordata</taxon>
        <taxon>Craniata</taxon>
        <taxon>Vertebrata</taxon>
        <taxon>Euteleostomi</taxon>
        <taxon>Archelosauria</taxon>
        <taxon>Archosauria</taxon>
        <taxon>Dinosauria</taxon>
        <taxon>Saurischia</taxon>
        <taxon>Theropoda</taxon>
        <taxon>Coelurosauria</taxon>
        <taxon>Aves</taxon>
        <taxon>Neognathae</taxon>
        <taxon>Neoaves</taxon>
        <taxon>Aequornithes</taxon>
        <taxon>Ciconiiformes</taxon>
        <taxon>Ciconiidae</taxon>
        <taxon>Mycteria</taxon>
    </lineage>
</organism>
<feature type="region of interest" description="Disordered" evidence="1">
    <location>
        <begin position="152"/>
        <end position="177"/>
    </location>
</feature>
<dbReference type="AlphaFoldDB" id="A0AAN7SHB7"/>
<name>A0AAN7SHB7_MYCAM</name>
<keyword evidence="3" id="KW-1185">Reference proteome</keyword>
<dbReference type="Proteomes" id="UP001333110">
    <property type="component" value="Unassembled WGS sequence"/>
</dbReference>
<dbReference type="EMBL" id="JAUNZN010000002">
    <property type="protein sequence ID" value="KAK4828213.1"/>
    <property type="molecule type" value="Genomic_DNA"/>
</dbReference>
<feature type="compositionally biased region" description="Basic and acidic residues" evidence="1">
    <location>
        <begin position="153"/>
        <end position="176"/>
    </location>
</feature>
<feature type="region of interest" description="Disordered" evidence="1">
    <location>
        <begin position="1"/>
        <end position="48"/>
    </location>
</feature>
<protein>
    <recommendedName>
        <fullName evidence="4">Rna-directed dna polymerase from mobile element jockey-like</fullName>
    </recommendedName>
</protein>
<evidence type="ECO:0000313" key="2">
    <source>
        <dbReference type="EMBL" id="KAK4828213.1"/>
    </source>
</evidence>
<reference evidence="2 3" key="1">
    <citation type="journal article" date="2023" name="J. Hered.">
        <title>Chromosome-level genome of the wood stork (Mycteria americana) provides insight into avian chromosome evolution.</title>
        <authorList>
            <person name="Flamio R. Jr."/>
            <person name="Ramstad K.M."/>
        </authorList>
    </citation>
    <scope>NUCLEOTIDE SEQUENCE [LARGE SCALE GENOMIC DNA]</scope>
    <source>
        <strain evidence="2">JAX WOST 10</strain>
    </source>
</reference>
<feature type="compositionally biased region" description="Basic and acidic residues" evidence="1">
    <location>
        <begin position="9"/>
        <end position="19"/>
    </location>
</feature>
<proteinExistence type="predicted"/>
<evidence type="ECO:0008006" key="4">
    <source>
        <dbReference type="Google" id="ProtNLM"/>
    </source>
</evidence>
<accession>A0AAN7SHB7</accession>
<sequence length="316" mass="34666">MAYRGGSSRVDETKCHSCTEEGGSGESQASHPHLSRWEGDGATNPGNHIQIYEGQEGWILDPTLLNILINDLGDGAECAHRKFSGDTKLGGVADKPEGCADNHRDLDRLENWADRHLIGFEKEKCKVLHLGRNNPHAPGHTGGRPTGKQLCRKGSEGLDGHQVDHKPAMHPCDKKRPTASWGALGSITAETHLGAVPRSVHTSTRKTWTYGSKSSKVFKELAHLSYNERLREFGLFTLEKRRPGGNLIKVTGHKITLRTGKDERKGGKAITMGCSACPKTQIHTTSSWALTLCLLKGERQPIRDHEVGESGPWAHY</sequence>
<evidence type="ECO:0000256" key="1">
    <source>
        <dbReference type="SAM" id="MobiDB-lite"/>
    </source>
</evidence>